<name>A0A918P2M0_9NEIS</name>
<reference evidence="6" key="1">
    <citation type="journal article" date="2014" name="Int. J. Syst. Evol. Microbiol.">
        <title>Complete genome sequence of Corynebacterium casei LMG S-19264T (=DSM 44701T), isolated from a smear-ripened cheese.</title>
        <authorList>
            <consortium name="US DOE Joint Genome Institute (JGI-PGF)"/>
            <person name="Walter F."/>
            <person name="Albersmeier A."/>
            <person name="Kalinowski J."/>
            <person name="Ruckert C."/>
        </authorList>
    </citation>
    <scope>NUCLEOTIDE SEQUENCE</scope>
    <source>
        <strain evidence="6">KCTC 32182</strain>
    </source>
</reference>
<dbReference type="SUPFAM" id="SSF100950">
    <property type="entry name" value="NagB/RpiA/CoA transferase-like"/>
    <property type="match status" value="1"/>
</dbReference>
<dbReference type="PANTHER" id="PTHR23407:SF1">
    <property type="entry name" value="5-FORMYLTETRAHYDROFOLATE CYCLO-LIGASE"/>
    <property type="match status" value="1"/>
</dbReference>
<dbReference type="Pfam" id="PF01812">
    <property type="entry name" value="5-FTHF_cyc-lig"/>
    <property type="match status" value="1"/>
</dbReference>
<organism evidence="6 7">
    <name type="scientific">Paludibacterium paludis</name>
    <dbReference type="NCBI Taxonomy" id="1225769"/>
    <lineage>
        <taxon>Bacteria</taxon>
        <taxon>Pseudomonadati</taxon>
        <taxon>Pseudomonadota</taxon>
        <taxon>Betaproteobacteria</taxon>
        <taxon>Neisseriales</taxon>
        <taxon>Chromobacteriaceae</taxon>
        <taxon>Paludibacterium</taxon>
    </lineage>
</organism>
<dbReference type="GO" id="GO:0005524">
    <property type="term" value="F:ATP binding"/>
    <property type="evidence" value="ECO:0007669"/>
    <property type="project" value="UniProtKB-KW"/>
</dbReference>
<proteinExistence type="inferred from homology"/>
<feature type="binding site" evidence="4">
    <location>
        <position position="60"/>
    </location>
    <ligand>
        <name>substrate</name>
    </ligand>
</feature>
<dbReference type="PANTHER" id="PTHR23407">
    <property type="entry name" value="ATPASE INHIBITOR/5-FORMYLTETRAHYDROFOLATE CYCLO-LIGASE"/>
    <property type="match status" value="1"/>
</dbReference>
<keyword evidence="7" id="KW-1185">Reference proteome</keyword>
<sequence length="198" mass="22929">MNTPVVSPDDKVRLRRELRRRRKALTRDERRRAETALVRHAMRLVRRNKRIGAYLAAGSELDLAPLIRRARRLGAVVHLPAIPRQGRRLWFTRVGDDASRWRLHPRFGIREYDGPRCRAERLDVLLIPLLGVDRDGFRLGQGGGFYDATLAFRRRRALVRRPLLIGIAFDCQCVEQVPRDPWDVALDGVLTPSGLRRF</sequence>
<keyword evidence="3 4" id="KW-0067">ATP-binding</keyword>
<dbReference type="PIRSF" id="PIRSF006806">
    <property type="entry name" value="FTHF_cligase"/>
    <property type="match status" value="1"/>
</dbReference>
<reference evidence="6" key="2">
    <citation type="submission" date="2020-09" db="EMBL/GenBank/DDBJ databases">
        <authorList>
            <person name="Sun Q."/>
            <person name="Kim S."/>
        </authorList>
    </citation>
    <scope>NUCLEOTIDE SEQUENCE</scope>
    <source>
        <strain evidence="6">KCTC 32182</strain>
    </source>
</reference>
<evidence type="ECO:0000313" key="6">
    <source>
        <dbReference type="EMBL" id="GGY15966.1"/>
    </source>
</evidence>
<dbReference type="InterPro" id="IPR002698">
    <property type="entry name" value="FTHF_cligase"/>
</dbReference>
<comment type="catalytic activity">
    <reaction evidence="5">
        <text>(6S)-5-formyl-5,6,7,8-tetrahydrofolate + ATP = (6R)-5,10-methenyltetrahydrofolate + ADP + phosphate</text>
        <dbReference type="Rhea" id="RHEA:10488"/>
        <dbReference type="ChEBI" id="CHEBI:30616"/>
        <dbReference type="ChEBI" id="CHEBI:43474"/>
        <dbReference type="ChEBI" id="CHEBI:57455"/>
        <dbReference type="ChEBI" id="CHEBI:57457"/>
        <dbReference type="ChEBI" id="CHEBI:456216"/>
        <dbReference type="EC" id="6.3.3.2"/>
    </reaction>
</comment>
<feature type="binding site" evidence="4">
    <location>
        <begin position="138"/>
        <end position="146"/>
    </location>
    <ligand>
        <name>ATP</name>
        <dbReference type="ChEBI" id="CHEBI:30616"/>
    </ligand>
</feature>
<accession>A0A918P2M0</accession>
<comment type="cofactor">
    <cofactor evidence="5">
        <name>Mg(2+)</name>
        <dbReference type="ChEBI" id="CHEBI:18420"/>
    </cofactor>
</comment>
<dbReference type="Gene3D" id="3.40.50.10420">
    <property type="entry name" value="NagB/RpiA/CoA transferase-like"/>
    <property type="match status" value="1"/>
</dbReference>
<evidence type="ECO:0000256" key="2">
    <source>
        <dbReference type="ARBA" id="ARBA00022741"/>
    </source>
</evidence>
<comment type="caution">
    <text evidence="6">The sequence shown here is derived from an EMBL/GenBank/DDBJ whole genome shotgun (WGS) entry which is preliminary data.</text>
</comment>
<dbReference type="GO" id="GO:0035999">
    <property type="term" value="P:tetrahydrofolate interconversion"/>
    <property type="evidence" value="ECO:0007669"/>
    <property type="project" value="TreeGrafter"/>
</dbReference>
<dbReference type="Proteomes" id="UP000645257">
    <property type="component" value="Unassembled WGS sequence"/>
</dbReference>
<dbReference type="GO" id="GO:0009396">
    <property type="term" value="P:folic acid-containing compound biosynthetic process"/>
    <property type="evidence" value="ECO:0007669"/>
    <property type="project" value="TreeGrafter"/>
</dbReference>
<evidence type="ECO:0000256" key="1">
    <source>
        <dbReference type="ARBA" id="ARBA00010638"/>
    </source>
</evidence>
<gene>
    <name evidence="6" type="ORF">GCM10011289_19180</name>
</gene>
<dbReference type="EC" id="6.3.3.2" evidence="5"/>
<protein>
    <recommendedName>
        <fullName evidence="5">5-formyltetrahydrofolate cyclo-ligase</fullName>
        <ecNumber evidence="5">6.3.3.2</ecNumber>
    </recommendedName>
</protein>
<comment type="similarity">
    <text evidence="1 5">Belongs to the 5-formyltetrahydrofolate cyclo-ligase family.</text>
</comment>
<dbReference type="InterPro" id="IPR037171">
    <property type="entry name" value="NagB/RpiA_transferase-like"/>
</dbReference>
<evidence type="ECO:0000256" key="3">
    <source>
        <dbReference type="ARBA" id="ARBA00022840"/>
    </source>
</evidence>
<evidence type="ECO:0000256" key="5">
    <source>
        <dbReference type="RuleBase" id="RU361279"/>
    </source>
</evidence>
<dbReference type="RefSeq" id="WP_189533714.1">
    <property type="nucleotide sequence ID" value="NZ_BMYX01000009.1"/>
</dbReference>
<keyword evidence="5" id="KW-0479">Metal-binding</keyword>
<dbReference type="InterPro" id="IPR024185">
    <property type="entry name" value="FTHF_cligase-like_sf"/>
</dbReference>
<dbReference type="GO" id="GO:0030272">
    <property type="term" value="F:5-formyltetrahydrofolate cyclo-ligase activity"/>
    <property type="evidence" value="ECO:0007669"/>
    <property type="project" value="UniProtKB-EC"/>
</dbReference>
<evidence type="ECO:0000256" key="4">
    <source>
        <dbReference type="PIRSR" id="PIRSR006806-1"/>
    </source>
</evidence>
<dbReference type="NCBIfam" id="TIGR02727">
    <property type="entry name" value="MTHFS_bact"/>
    <property type="match status" value="1"/>
</dbReference>
<dbReference type="AlphaFoldDB" id="A0A918P2M0"/>
<dbReference type="EMBL" id="BMYX01000009">
    <property type="protein sequence ID" value="GGY15966.1"/>
    <property type="molecule type" value="Genomic_DNA"/>
</dbReference>
<feature type="binding site" evidence="4">
    <location>
        <begin position="11"/>
        <end position="15"/>
    </location>
    <ligand>
        <name>ATP</name>
        <dbReference type="ChEBI" id="CHEBI:30616"/>
    </ligand>
</feature>
<keyword evidence="2 4" id="KW-0547">Nucleotide-binding</keyword>
<evidence type="ECO:0000313" key="7">
    <source>
        <dbReference type="Proteomes" id="UP000645257"/>
    </source>
</evidence>
<keyword evidence="5" id="KW-0460">Magnesium</keyword>
<feature type="binding site" evidence="4">
    <location>
        <position position="55"/>
    </location>
    <ligand>
        <name>substrate</name>
    </ligand>
</feature>
<dbReference type="GO" id="GO:0046872">
    <property type="term" value="F:metal ion binding"/>
    <property type="evidence" value="ECO:0007669"/>
    <property type="project" value="UniProtKB-KW"/>
</dbReference>